<gene>
    <name evidence="3" type="primary">hdaH</name>
    <name evidence="3" type="ORF">Pan14r_23930</name>
</gene>
<comment type="caution">
    <text evidence="3">The sequence shown here is derived from an EMBL/GenBank/DDBJ whole genome shotgun (WGS) entry which is preliminary data.</text>
</comment>
<dbReference type="EMBL" id="SJPL01000001">
    <property type="protein sequence ID" value="TWT70093.1"/>
    <property type="molecule type" value="Genomic_DNA"/>
</dbReference>
<keyword evidence="3" id="KW-0378">Hydrolase</keyword>
<protein>
    <submittedName>
        <fullName evidence="3">Histone deacetylase-like amidohydrolase</fullName>
        <ecNumber evidence="3">3.5.1.-</ecNumber>
    </submittedName>
</protein>
<accession>A0A5C5Y5U8</accession>
<dbReference type="InterPro" id="IPR023696">
    <property type="entry name" value="Ureohydrolase_dom_sf"/>
</dbReference>
<sequence>MTLLYYDPVYMQHRTGRHPESAERLQTVVRHLHFVGLDSLCDRPGWEPASRLQVERVHTAEYLNRLSQTQDAGGGWLDEDTIMSDQSLVAALKASGAVCDAVDRLIAGDAKTAMCLSRPPGHHALADRAMGFCLINHVAVAARQATKQHQMNRVMIVDFDVHHGNGTQDLFYEDEQIAFFSMHRSPFYPHTGREDETGTGPALGTTCNAPVKFGTPRQTQMETFAAKLQAFASRHPPELIIVSAGFDSHRNDPVGSLGWETDDYQTIAETILDLAHTHCEGKVISVLEGGYDPTALSDSVTLYLETFMDDEHRRGT</sequence>
<dbReference type="Gene3D" id="3.40.800.20">
    <property type="entry name" value="Histone deacetylase domain"/>
    <property type="match status" value="1"/>
</dbReference>
<dbReference type="CDD" id="cd09992">
    <property type="entry name" value="HDAC_classII"/>
    <property type="match status" value="1"/>
</dbReference>
<dbReference type="EC" id="3.5.1.-" evidence="3"/>
<dbReference type="GO" id="GO:0040029">
    <property type="term" value="P:epigenetic regulation of gene expression"/>
    <property type="evidence" value="ECO:0007669"/>
    <property type="project" value="TreeGrafter"/>
</dbReference>
<name>A0A5C5Y5U8_9PLAN</name>
<keyword evidence="4" id="KW-1185">Reference proteome</keyword>
<evidence type="ECO:0000313" key="3">
    <source>
        <dbReference type="EMBL" id="TWT70093.1"/>
    </source>
</evidence>
<dbReference type="PANTHER" id="PTHR10625">
    <property type="entry name" value="HISTONE DEACETYLASE HDAC1-RELATED"/>
    <property type="match status" value="1"/>
</dbReference>
<dbReference type="GO" id="GO:0004407">
    <property type="term" value="F:histone deacetylase activity"/>
    <property type="evidence" value="ECO:0007669"/>
    <property type="project" value="TreeGrafter"/>
</dbReference>
<dbReference type="Proteomes" id="UP000317238">
    <property type="component" value="Unassembled WGS sequence"/>
</dbReference>
<proteinExistence type="inferred from homology"/>
<feature type="domain" description="Histone deacetylase" evidence="2">
    <location>
        <begin position="18"/>
        <end position="305"/>
    </location>
</feature>
<comment type="similarity">
    <text evidence="1">Belongs to the histone deacetylase family.</text>
</comment>
<dbReference type="InterPro" id="IPR000286">
    <property type="entry name" value="HDACs"/>
</dbReference>
<dbReference type="RefSeq" id="WP_145305034.1">
    <property type="nucleotide sequence ID" value="NZ_SJPL01000001.1"/>
</dbReference>
<evidence type="ECO:0000256" key="1">
    <source>
        <dbReference type="ARBA" id="ARBA00005947"/>
    </source>
</evidence>
<evidence type="ECO:0000313" key="4">
    <source>
        <dbReference type="Proteomes" id="UP000317238"/>
    </source>
</evidence>
<dbReference type="InterPro" id="IPR037138">
    <property type="entry name" value="His_deacetylse_dom_sf"/>
</dbReference>
<dbReference type="GO" id="GO:0016787">
    <property type="term" value="F:hydrolase activity"/>
    <property type="evidence" value="ECO:0007669"/>
    <property type="project" value="UniProtKB-KW"/>
</dbReference>
<dbReference type="AlphaFoldDB" id="A0A5C5Y5U8"/>
<dbReference type="InterPro" id="IPR023801">
    <property type="entry name" value="His_deacetylse_dom"/>
</dbReference>
<dbReference type="PANTHER" id="PTHR10625:SF10">
    <property type="entry name" value="HISTONE DEACETYLASE HDAC1"/>
    <property type="match status" value="1"/>
</dbReference>
<reference evidence="3 4" key="1">
    <citation type="submission" date="2019-02" db="EMBL/GenBank/DDBJ databases">
        <title>Deep-cultivation of Planctomycetes and their phenomic and genomic characterization uncovers novel biology.</title>
        <authorList>
            <person name="Wiegand S."/>
            <person name="Jogler M."/>
            <person name="Boedeker C."/>
            <person name="Pinto D."/>
            <person name="Vollmers J."/>
            <person name="Rivas-Marin E."/>
            <person name="Kohn T."/>
            <person name="Peeters S.H."/>
            <person name="Heuer A."/>
            <person name="Rast P."/>
            <person name="Oberbeckmann S."/>
            <person name="Bunk B."/>
            <person name="Jeske O."/>
            <person name="Meyerdierks A."/>
            <person name="Storesund J.E."/>
            <person name="Kallscheuer N."/>
            <person name="Luecker S."/>
            <person name="Lage O.M."/>
            <person name="Pohl T."/>
            <person name="Merkel B.J."/>
            <person name="Hornburger P."/>
            <person name="Mueller R.-W."/>
            <person name="Bruemmer F."/>
            <person name="Labrenz M."/>
            <person name="Spormann A.M."/>
            <person name="Op Den Camp H."/>
            <person name="Overmann J."/>
            <person name="Amann R."/>
            <person name="Jetten M.S.M."/>
            <person name="Mascher T."/>
            <person name="Medema M.H."/>
            <person name="Devos D.P."/>
            <person name="Kaster A.-K."/>
            <person name="Ovreas L."/>
            <person name="Rohde M."/>
            <person name="Galperin M.Y."/>
            <person name="Jogler C."/>
        </authorList>
    </citation>
    <scope>NUCLEOTIDE SEQUENCE [LARGE SCALE GENOMIC DNA]</scope>
    <source>
        <strain evidence="3 4">Pan14r</strain>
    </source>
</reference>
<dbReference type="PRINTS" id="PR01270">
    <property type="entry name" value="HDASUPER"/>
</dbReference>
<dbReference type="OrthoDB" id="9808367at2"/>
<dbReference type="SUPFAM" id="SSF52768">
    <property type="entry name" value="Arginase/deacetylase"/>
    <property type="match status" value="1"/>
</dbReference>
<organism evidence="3 4">
    <name type="scientific">Crateriforma conspicua</name>
    <dbReference type="NCBI Taxonomy" id="2527996"/>
    <lineage>
        <taxon>Bacteria</taxon>
        <taxon>Pseudomonadati</taxon>
        <taxon>Planctomycetota</taxon>
        <taxon>Planctomycetia</taxon>
        <taxon>Planctomycetales</taxon>
        <taxon>Planctomycetaceae</taxon>
        <taxon>Crateriforma</taxon>
    </lineage>
</organism>
<dbReference type="Pfam" id="PF00850">
    <property type="entry name" value="Hist_deacetyl"/>
    <property type="match status" value="1"/>
</dbReference>
<evidence type="ECO:0000259" key="2">
    <source>
        <dbReference type="Pfam" id="PF00850"/>
    </source>
</evidence>